<reference evidence="1" key="1">
    <citation type="journal article" date="2021" name="New Phytol.">
        <title>Evolutionary innovations through gain and loss of genes in the ectomycorrhizal Boletales.</title>
        <authorList>
            <person name="Wu G."/>
            <person name="Miyauchi S."/>
            <person name="Morin E."/>
            <person name="Kuo A."/>
            <person name="Drula E."/>
            <person name="Varga T."/>
            <person name="Kohler A."/>
            <person name="Feng B."/>
            <person name="Cao Y."/>
            <person name="Lipzen A."/>
            <person name="Daum C."/>
            <person name="Hundley H."/>
            <person name="Pangilinan J."/>
            <person name="Johnson J."/>
            <person name="Barry K."/>
            <person name="LaButti K."/>
            <person name="Ng V."/>
            <person name="Ahrendt S."/>
            <person name="Min B."/>
            <person name="Choi I.G."/>
            <person name="Park H."/>
            <person name="Plett J.M."/>
            <person name="Magnuson J."/>
            <person name="Spatafora J.W."/>
            <person name="Nagy L.G."/>
            <person name="Henrissat B."/>
            <person name="Grigoriev I.V."/>
            <person name="Yang Z.L."/>
            <person name="Xu J."/>
            <person name="Martin F.M."/>
        </authorList>
    </citation>
    <scope>NUCLEOTIDE SEQUENCE</scope>
    <source>
        <strain evidence="1">ATCC 28755</strain>
    </source>
</reference>
<evidence type="ECO:0000313" key="1">
    <source>
        <dbReference type="EMBL" id="KAH7909032.1"/>
    </source>
</evidence>
<evidence type="ECO:0000313" key="2">
    <source>
        <dbReference type="Proteomes" id="UP000790377"/>
    </source>
</evidence>
<dbReference type="EMBL" id="MU267783">
    <property type="protein sequence ID" value="KAH7909032.1"/>
    <property type="molecule type" value="Genomic_DNA"/>
</dbReference>
<protein>
    <submittedName>
        <fullName evidence="1">Glycoside hydrolase family 71 protein</fullName>
    </submittedName>
</protein>
<comment type="caution">
    <text evidence="1">The sequence shown here is derived from an EMBL/GenBank/DDBJ whole genome shotgun (WGS) entry which is preliminary data.</text>
</comment>
<gene>
    <name evidence="1" type="ORF">BJ138DRAFT_1173897</name>
</gene>
<organism evidence="1 2">
    <name type="scientific">Hygrophoropsis aurantiaca</name>
    <dbReference type="NCBI Taxonomy" id="72124"/>
    <lineage>
        <taxon>Eukaryota</taxon>
        <taxon>Fungi</taxon>
        <taxon>Dikarya</taxon>
        <taxon>Basidiomycota</taxon>
        <taxon>Agaricomycotina</taxon>
        <taxon>Agaricomycetes</taxon>
        <taxon>Agaricomycetidae</taxon>
        <taxon>Boletales</taxon>
        <taxon>Coniophorineae</taxon>
        <taxon>Hygrophoropsidaceae</taxon>
        <taxon>Hygrophoropsis</taxon>
    </lineage>
</organism>
<proteinExistence type="predicted"/>
<sequence>MLIFALAILSFVLYTTTQSTTSDAAPSTTITASQTAVTMSSTPKYVVAHFMVGNTYPYTIANWKSDISLAHASGIDAFALNVGSDSWQPQQIANAYSAALQSGTDFKLFMSFDMSSLPCGSADDAGTLRNYITTYASHPNQFIYNGRVFASTFAGESCTFGQSSVSKGWSTQFTKHPALTGSNAVYFMPSFFVSPSDFSTFGDVMDGAFNFNSGWPIEVNTSFVNSVVSSLHQLAPDAAPSTTNILSKFVGATATDAQYLSALSSMGGQRTYMGAVSPWFFTHYSPQTYDKNWIYLSDDHLYAARWESLINIRDQIDIVEIVTWNDYGESHYIGPVEGAQPNSQAWVDGFDHTGWLNMTSYYAAAFKNGSYPQITKDQLIMWSRPHPANATAPDAVGRPANYQLTQDKLWAVVMATGQCTVTLATSSSQSQTFNVSAGITKLSIDIEAGGYMHGLIERNGEIQVDLQPGNFTFNPNPSSYNFNAFVVASP</sequence>
<dbReference type="Proteomes" id="UP000790377">
    <property type="component" value="Unassembled WGS sequence"/>
</dbReference>
<keyword evidence="1" id="KW-0378">Hydrolase</keyword>
<accession>A0ACB8A8K2</accession>
<name>A0ACB8A8K2_9AGAM</name>
<keyword evidence="2" id="KW-1185">Reference proteome</keyword>